<keyword evidence="3" id="KW-1185">Reference proteome</keyword>
<dbReference type="InterPro" id="IPR000210">
    <property type="entry name" value="BTB/POZ_dom"/>
</dbReference>
<comment type="caution">
    <text evidence="2">The sequence shown here is derived from an EMBL/GenBank/DDBJ whole genome shotgun (WGS) entry which is preliminary data.</text>
</comment>
<dbReference type="Proteomes" id="UP000494165">
    <property type="component" value="Unassembled WGS sequence"/>
</dbReference>
<name>A0A8S1DNY5_9INSE</name>
<evidence type="ECO:0000259" key="1">
    <source>
        <dbReference type="Pfam" id="PF00651"/>
    </source>
</evidence>
<protein>
    <recommendedName>
        <fullName evidence="1">BTB domain-containing protein</fullName>
    </recommendedName>
</protein>
<dbReference type="Pfam" id="PF00651">
    <property type="entry name" value="BTB"/>
    <property type="match status" value="1"/>
</dbReference>
<accession>A0A8S1DNY5</accession>
<proteinExistence type="predicted"/>
<dbReference type="AlphaFoldDB" id="A0A8S1DNY5"/>
<dbReference type="InterPro" id="IPR011333">
    <property type="entry name" value="SKP1/BTB/POZ_sf"/>
</dbReference>
<dbReference type="CDD" id="cd18186">
    <property type="entry name" value="BTB_POZ_ZBTB_KLHL-like"/>
    <property type="match status" value="1"/>
</dbReference>
<sequence>MDQIVQSLAAKKLKALKSGEVADLSIITKDIASPKIEGASHVKVYASKADLIAASEYFKLKLEKEPQKDSIELDGFNSEVIKLVVEFTFLSGWLMTKVKNLNQCVMLARAAQEFKIDALGELCGCLLLNKFLELNQIWRIYDGQFGKSAQVKVVLESARKFVSEKVKECMLQPGFIDIKHTTMVDLLNVHCLRVESESILVQYSQTLAKEIARLGLKTLTKDIFREYFLPHLRLLTLKAEEMGPMLSMIESEEAIYFARAQAPPGLKMLLPRESEPFQFRFSTNKSPRYRRLERRIGFLSRETHFDLHRTDNDFNWRNHFYLSEKEQKFVLSFVAPFKMTVTKLEVVLPLRKSHYNALDVFKCLAFDPLTCFELPSKATITTSLIANDELSLYSKGDFENPWSTWKTFNFVEKGSQVSIEFCFNAPCFYKMAPLDCEVSVDIPFTFKLFKKSEDSSSWEDIQDQSTNIFHSLSYESF</sequence>
<organism evidence="2 3">
    <name type="scientific">Cloeon dipterum</name>
    <dbReference type="NCBI Taxonomy" id="197152"/>
    <lineage>
        <taxon>Eukaryota</taxon>
        <taxon>Metazoa</taxon>
        <taxon>Ecdysozoa</taxon>
        <taxon>Arthropoda</taxon>
        <taxon>Hexapoda</taxon>
        <taxon>Insecta</taxon>
        <taxon>Pterygota</taxon>
        <taxon>Palaeoptera</taxon>
        <taxon>Ephemeroptera</taxon>
        <taxon>Pisciforma</taxon>
        <taxon>Baetidae</taxon>
        <taxon>Cloeon</taxon>
    </lineage>
</organism>
<evidence type="ECO:0000313" key="2">
    <source>
        <dbReference type="EMBL" id="CAB3382298.1"/>
    </source>
</evidence>
<feature type="domain" description="BTB" evidence="1">
    <location>
        <begin position="41"/>
        <end position="125"/>
    </location>
</feature>
<dbReference type="EMBL" id="CADEPI010000264">
    <property type="protein sequence ID" value="CAB3382298.1"/>
    <property type="molecule type" value="Genomic_DNA"/>
</dbReference>
<reference evidence="2 3" key="1">
    <citation type="submission" date="2020-04" db="EMBL/GenBank/DDBJ databases">
        <authorList>
            <person name="Alioto T."/>
            <person name="Alioto T."/>
            <person name="Gomez Garrido J."/>
        </authorList>
    </citation>
    <scope>NUCLEOTIDE SEQUENCE [LARGE SCALE GENOMIC DNA]</scope>
</reference>
<gene>
    <name evidence="2" type="ORF">CLODIP_2_CD02979</name>
</gene>
<evidence type="ECO:0000313" key="3">
    <source>
        <dbReference type="Proteomes" id="UP000494165"/>
    </source>
</evidence>
<dbReference type="OrthoDB" id="45365at2759"/>
<dbReference type="Gene3D" id="3.30.710.10">
    <property type="entry name" value="Potassium Channel Kv1.1, Chain A"/>
    <property type="match status" value="1"/>
</dbReference>
<dbReference type="SUPFAM" id="SSF54695">
    <property type="entry name" value="POZ domain"/>
    <property type="match status" value="1"/>
</dbReference>